<proteinExistence type="predicted"/>
<dbReference type="InterPro" id="IPR001296">
    <property type="entry name" value="Glyco_trans_1"/>
</dbReference>
<dbReference type="Pfam" id="PF00534">
    <property type="entry name" value="Glycos_transf_1"/>
    <property type="match status" value="1"/>
</dbReference>
<keyword evidence="3" id="KW-1185">Reference proteome</keyword>
<feature type="domain" description="Glycosyl transferase family 1" evidence="1">
    <location>
        <begin position="226"/>
        <end position="311"/>
    </location>
</feature>
<dbReference type="Proteomes" id="UP001158049">
    <property type="component" value="Unassembled WGS sequence"/>
</dbReference>
<dbReference type="InterPro" id="IPR050194">
    <property type="entry name" value="Glycosyltransferase_grp1"/>
</dbReference>
<name>A0ABY1PZX0_9BURK</name>
<gene>
    <name evidence="2" type="ORF">SAMN06295970_103260</name>
</gene>
<sequence length="331" mass="36990">MPNPPARPVLHLFNGFQNPYGGSEQEALSLYALLKDRADVSLWATSSKVSRELMRQFPIRRVARRPGAFPQGGTYVFIGAHWRNKLWPYFVQKPRRLIYLYNTFHPKVVALTSAMPRLLGWPRTEYVLISSFQSRLLSLPGEVHPSPIDIERFRPAPRSPDAPHPRIVIGRMSRDVPEKHHPDDIALYRRLAASGYAVRLQGASCLADRLAPEDGIALSPEGAMPAADFLQGLDIFYYRSHTHVETFGRVVFEAMACALPVVCHVNGGYADAIRHGENGFLFETTEEAAALLERLAADAGLRARLGAAARATVEQMYSAAAQEQRLAFYLR</sequence>
<evidence type="ECO:0000313" key="2">
    <source>
        <dbReference type="EMBL" id="SMP53253.1"/>
    </source>
</evidence>
<dbReference type="SUPFAM" id="SSF53756">
    <property type="entry name" value="UDP-Glycosyltransferase/glycogen phosphorylase"/>
    <property type="match status" value="1"/>
</dbReference>
<dbReference type="PANTHER" id="PTHR45947">
    <property type="entry name" value="SULFOQUINOVOSYL TRANSFERASE SQD2"/>
    <property type="match status" value="1"/>
</dbReference>
<protein>
    <submittedName>
        <fullName evidence="2">Glycosyltransferase involved in cell wall bisynthesis</fullName>
    </submittedName>
</protein>
<evidence type="ECO:0000259" key="1">
    <source>
        <dbReference type="Pfam" id="PF00534"/>
    </source>
</evidence>
<dbReference type="EMBL" id="FXUL01000003">
    <property type="protein sequence ID" value="SMP53253.1"/>
    <property type="molecule type" value="Genomic_DNA"/>
</dbReference>
<accession>A0ABY1PZX0</accession>
<organism evidence="2 3">
    <name type="scientific">Noviherbaspirillum suwonense</name>
    <dbReference type="NCBI Taxonomy" id="1224511"/>
    <lineage>
        <taxon>Bacteria</taxon>
        <taxon>Pseudomonadati</taxon>
        <taxon>Pseudomonadota</taxon>
        <taxon>Betaproteobacteria</taxon>
        <taxon>Burkholderiales</taxon>
        <taxon>Oxalobacteraceae</taxon>
        <taxon>Noviherbaspirillum</taxon>
    </lineage>
</organism>
<comment type="caution">
    <text evidence="2">The sequence shown here is derived from an EMBL/GenBank/DDBJ whole genome shotgun (WGS) entry which is preliminary data.</text>
</comment>
<evidence type="ECO:0000313" key="3">
    <source>
        <dbReference type="Proteomes" id="UP001158049"/>
    </source>
</evidence>
<dbReference type="Gene3D" id="3.40.50.2000">
    <property type="entry name" value="Glycogen Phosphorylase B"/>
    <property type="match status" value="1"/>
</dbReference>
<reference evidence="2 3" key="1">
    <citation type="submission" date="2017-05" db="EMBL/GenBank/DDBJ databases">
        <authorList>
            <person name="Varghese N."/>
            <person name="Submissions S."/>
        </authorList>
    </citation>
    <scope>NUCLEOTIDE SEQUENCE [LARGE SCALE GENOMIC DNA]</scope>
    <source>
        <strain evidence="2 3">DSM 26001</strain>
    </source>
</reference>
<dbReference type="PANTHER" id="PTHR45947:SF3">
    <property type="entry name" value="SULFOQUINOVOSYL TRANSFERASE SQD2"/>
    <property type="match status" value="1"/>
</dbReference>